<protein>
    <recommendedName>
        <fullName evidence="4">DUF1648 domain-containing protein</fullName>
    </recommendedName>
</protein>
<keyword evidence="1" id="KW-1133">Transmembrane helix</keyword>
<keyword evidence="1" id="KW-0472">Membrane</keyword>
<keyword evidence="1" id="KW-0812">Transmembrane</keyword>
<feature type="transmembrane region" description="Helical" evidence="1">
    <location>
        <begin position="93"/>
        <end position="113"/>
    </location>
</feature>
<feature type="transmembrane region" description="Helical" evidence="1">
    <location>
        <begin position="58"/>
        <end position="81"/>
    </location>
</feature>
<comment type="caution">
    <text evidence="2">The sequence shown here is derived from an EMBL/GenBank/DDBJ whole genome shotgun (WGS) entry which is preliminary data.</text>
</comment>
<name>A0ABV6AA05_9PSEU</name>
<evidence type="ECO:0000313" key="3">
    <source>
        <dbReference type="Proteomes" id="UP001589693"/>
    </source>
</evidence>
<evidence type="ECO:0000256" key="1">
    <source>
        <dbReference type="SAM" id="Phobius"/>
    </source>
</evidence>
<feature type="transmembrane region" description="Helical" evidence="1">
    <location>
        <begin position="185"/>
        <end position="202"/>
    </location>
</feature>
<feature type="transmembrane region" description="Helical" evidence="1">
    <location>
        <begin position="125"/>
        <end position="148"/>
    </location>
</feature>
<dbReference type="Proteomes" id="UP001589693">
    <property type="component" value="Unassembled WGS sequence"/>
</dbReference>
<evidence type="ECO:0008006" key="4">
    <source>
        <dbReference type="Google" id="ProtNLM"/>
    </source>
</evidence>
<sequence length="323" mass="33902">MVQRPPKFLRRLLLTAAPPLIALGAVRLTQTSLAGRLPDSLATHIGLSGRADRFASTAQFLFATTMMIGLLGAFFLVLVVVMRGNPHGQRFMVTGSFAVSTLLGLLHGVVLLSNLDVADATTVTFSGWGIAVPIVAAVLAGALGYALAGHVPAPERTGPLPEDAPRITLAAEERASWSQTMTTRLPLLGGGVLFVGVLTAAISVEWSVAIALLPALLLLITSSVRVTVDGAGLSVRLSLVGWPRKRIALSEIKVVHVKTIRPFKDFGGWGYRFNGAASGVVLRTGEALVVELTNGTEFVVTVDNAETGAALLNTLAERSRTLG</sequence>
<accession>A0ABV6AA05</accession>
<organism evidence="2 3">
    <name type="scientific">Allokutzneria oryzae</name>
    <dbReference type="NCBI Taxonomy" id="1378989"/>
    <lineage>
        <taxon>Bacteria</taxon>
        <taxon>Bacillati</taxon>
        <taxon>Actinomycetota</taxon>
        <taxon>Actinomycetes</taxon>
        <taxon>Pseudonocardiales</taxon>
        <taxon>Pseudonocardiaceae</taxon>
        <taxon>Allokutzneria</taxon>
    </lineage>
</organism>
<keyword evidence="3" id="KW-1185">Reference proteome</keyword>
<proteinExistence type="predicted"/>
<reference evidence="2 3" key="1">
    <citation type="submission" date="2024-09" db="EMBL/GenBank/DDBJ databases">
        <authorList>
            <person name="Sun Q."/>
            <person name="Mori K."/>
        </authorList>
    </citation>
    <scope>NUCLEOTIDE SEQUENCE [LARGE SCALE GENOMIC DNA]</scope>
    <source>
        <strain evidence="2 3">TBRC 7907</strain>
    </source>
</reference>
<dbReference type="EMBL" id="JBHLZU010000033">
    <property type="protein sequence ID" value="MFB9909238.1"/>
    <property type="molecule type" value="Genomic_DNA"/>
</dbReference>
<evidence type="ECO:0000313" key="2">
    <source>
        <dbReference type="EMBL" id="MFB9909238.1"/>
    </source>
</evidence>
<gene>
    <name evidence="2" type="ORF">ACFFQA_35330</name>
</gene>
<dbReference type="RefSeq" id="WP_377861897.1">
    <property type="nucleotide sequence ID" value="NZ_JBHLZU010000033.1"/>
</dbReference>